<dbReference type="Proteomes" id="UP000183924">
    <property type="component" value="Unassembled WGS sequence"/>
</dbReference>
<keyword evidence="2" id="KW-1185">Reference proteome</keyword>
<evidence type="ECO:0000313" key="2">
    <source>
        <dbReference type="Proteomes" id="UP000183924"/>
    </source>
</evidence>
<reference evidence="1 2" key="1">
    <citation type="submission" date="2016-03" db="EMBL/GenBank/DDBJ databases">
        <title>Comparative genomics of Rickettsiella.</title>
        <authorList>
            <person name="Chandler C."/>
            <person name="Wang Y."/>
        </authorList>
    </citation>
    <scope>NUCLEOTIDE SEQUENCE [LARGE SCALE GENOMIC DNA]</scope>
    <source>
        <strain evidence="1 2">RCFS May 2013</strain>
    </source>
</reference>
<dbReference type="AlphaFoldDB" id="A0A1J8P5M2"/>
<dbReference type="OrthoDB" id="9962743at2"/>
<dbReference type="EMBL" id="LUKY01000032">
    <property type="protein sequence ID" value="OIZ95092.1"/>
    <property type="molecule type" value="Genomic_DNA"/>
</dbReference>
<protein>
    <submittedName>
        <fullName evidence="1">Uncharacterized protein</fullName>
    </submittedName>
</protein>
<evidence type="ECO:0000313" key="1">
    <source>
        <dbReference type="EMBL" id="OIZ95092.1"/>
    </source>
</evidence>
<comment type="caution">
    <text evidence="1">The sequence shown here is derived from an EMBL/GenBank/DDBJ whole genome shotgun (WGS) entry which is preliminary data.</text>
</comment>
<dbReference type="RefSeq" id="WP_071662354.1">
    <property type="nucleotide sequence ID" value="NZ_LUKY01000032.1"/>
</dbReference>
<proteinExistence type="predicted"/>
<gene>
    <name evidence="1" type="ORF">A1D18_03070</name>
</gene>
<organism evidence="1 2">
    <name type="scientific">Candidatus Rickettsiella isopodorum</name>
    <dbReference type="NCBI Taxonomy" id="1225476"/>
    <lineage>
        <taxon>Bacteria</taxon>
        <taxon>Pseudomonadati</taxon>
        <taxon>Pseudomonadota</taxon>
        <taxon>Gammaproteobacteria</taxon>
        <taxon>Legionellales</taxon>
        <taxon>Coxiellaceae</taxon>
        <taxon>Rickettsiella</taxon>
    </lineage>
</organism>
<accession>A0A1J8P5M2</accession>
<name>A0A1J8P5M2_9COXI</name>
<sequence>MKVMDLMPIKPNFSSWPISPSLKILLLNEEKWPDYFSINPIGLAMILSSFNQQITSVNFFDNPPETTLFFRFLRKLAETKPWHKGVLREFSEITAGILDKISVEPRFNSKQENVVIHYLQLLSLMLEPKYRDLFKKPEISLWTNDFQKISQRPFNSLKLLSQFRHTLLLSFQSIIFIKNYPVLIRTISDLAYSLDKAQIDSNELAAMELFDTLGMLAHTLKVSRVRKVIVNQAMINRSLQDTRKFIYNQFKRYVEKNFLQFIVYKSYLARSYPNSTQLTELCKSKNYRSQCKSDYVRFKDNYRCSIDRLPSFFIDIRNNNCSKVDLDRLCVAMRAVEPFVLWMEKFGFKTNYNASQYRLHLADSEKNFLIDKFLFERDIPSEKFGTMATYFPFENRSQTGPLLGSTYTYTLDPPALKHGYVHHLYALYVQNREIDLTLVEGMAELYSSGICSEKNIYDLRNFVNDTFIFELFKARQYPFYFNALKWVAYLVNEKPDLFKTLVCFLQKKDKGSFYTEMDTFIDNASNVQAFVAWSRQQVNLCNNYLSIFPNGHEPPMIYLNDIKVCLNQTQTLSTEFPFFNSTSALSKRNFLVYSDKDLTGLQETALVSYSSEEFTSQVKKGLPLLLHSLLAGFTSACLDNVSLAHRSNYPLLPAYIQYGLKPFLFAVVSAGLNNVFFDQTVEIEQKIARIFTYFSVNYLSVAIGQPLTQKLAEKIHNKILCFLVQMMIWTLLWNPSLFLSENSKLLPTLFLQFVQGFCFKVGEETYQLGKSLYSSSSFWCKKQQHSFVEKTLNTSEEIQLSKITFVQSNR</sequence>